<gene>
    <name evidence="3" type="ORF">S40285_04002</name>
</gene>
<dbReference type="NCBIfam" id="TIGR00229">
    <property type="entry name" value="sensory_box"/>
    <property type="match status" value="1"/>
</dbReference>
<protein>
    <recommendedName>
        <fullName evidence="2">PAS domain-containing protein</fullName>
    </recommendedName>
</protein>
<name>A0A084QC75_STAC4</name>
<dbReference type="STRING" id="1283841.A0A084QC75"/>
<dbReference type="InterPro" id="IPR035965">
    <property type="entry name" value="PAS-like_dom_sf"/>
</dbReference>
<feature type="compositionally biased region" description="Polar residues" evidence="1">
    <location>
        <begin position="403"/>
        <end position="415"/>
    </location>
</feature>
<dbReference type="OrthoDB" id="411251at2759"/>
<dbReference type="InParanoid" id="A0A084QC75"/>
<feature type="compositionally biased region" description="Polar residues" evidence="1">
    <location>
        <begin position="528"/>
        <end position="552"/>
    </location>
</feature>
<dbReference type="InterPro" id="IPR013655">
    <property type="entry name" value="PAS_fold_3"/>
</dbReference>
<feature type="region of interest" description="Disordered" evidence="1">
    <location>
        <begin position="403"/>
        <end position="429"/>
    </location>
</feature>
<dbReference type="PANTHER" id="PTHR23042">
    <property type="entry name" value="CIRCADIAN PROTEIN CLOCK/ARNT/BMAL/PAS"/>
    <property type="match status" value="1"/>
</dbReference>
<sequence length="601" mass="67277">MEHTFMTIHNLTPDGNILFASESITEILGYQPEEVQNKSCFDFFHPQEVPFARFIHSRGILLDKAAVLNYARIRSRDGRWISCECCFTVVHDVLVASTSIYRHGEKSERRAIEAPQIRRLFSSRPRDPRYHMLEHLSPKFEMPPLHREPRAALILNRFTRSLCIMFSTNAVASILGLSSEDLQDKSFYDCIQESCLRDAVHCLESAKANDSIAYLRFWFRDPRSEQDLQNGNVDAPHLDGMDGTNSSDDDQRDSRLSDSDSGGVPLADDMELDTEIPQDPVVKVEEDEHSGGLADGPSQNYPPYSSGSSNPNARSNSSMNTSSSRSRGEPSRPANGTRRRTFPLPPVELEAVVSCTSDGLVVVLRKARELPQPVQNRPASHTTSRGLFAAPWAQRPIYPEYSQSPYSASQHSHAQYTEPFRNESRSSDTQPADMLMGSIREIAVFAWALTGINGNIASYSNGHPAGEAQPFSGLPIWDPQGGHTQYHGPENQAAQRWAAFGQDGISINSRNRQHETNYARPVDGNHQAYGTHSGYTPRSYQQSWPLPQQQPATHPFIPSPHPEMQGYQGMPPPQVRLGGDLVFQYHQADHPEFCDQPEPRV</sequence>
<reference evidence="3 4" key="1">
    <citation type="journal article" date="2014" name="BMC Genomics">
        <title>Comparative genome sequencing reveals chemotype-specific gene clusters in the toxigenic black mold Stachybotrys.</title>
        <authorList>
            <person name="Semeiks J."/>
            <person name="Borek D."/>
            <person name="Otwinowski Z."/>
            <person name="Grishin N.V."/>
        </authorList>
    </citation>
    <scope>NUCLEOTIDE SEQUENCE [LARGE SCALE GENOMIC DNA]</scope>
    <source>
        <strain evidence="3 4">IBT 40285</strain>
    </source>
</reference>
<dbReference type="InterPro" id="IPR050933">
    <property type="entry name" value="Circadian_TF"/>
</dbReference>
<feature type="region of interest" description="Disordered" evidence="1">
    <location>
        <begin position="520"/>
        <end position="554"/>
    </location>
</feature>
<evidence type="ECO:0000259" key="2">
    <source>
        <dbReference type="PROSITE" id="PS50112"/>
    </source>
</evidence>
<dbReference type="PROSITE" id="PS50112">
    <property type="entry name" value="PAS"/>
    <property type="match status" value="1"/>
</dbReference>
<evidence type="ECO:0000313" key="3">
    <source>
        <dbReference type="EMBL" id="KFA61560.1"/>
    </source>
</evidence>
<accession>A0A084QC75</accession>
<dbReference type="Gene3D" id="3.30.450.20">
    <property type="entry name" value="PAS domain"/>
    <property type="match status" value="1"/>
</dbReference>
<feature type="domain" description="PAS" evidence="2">
    <location>
        <begin position="1"/>
        <end position="48"/>
    </location>
</feature>
<evidence type="ECO:0000256" key="1">
    <source>
        <dbReference type="SAM" id="MobiDB-lite"/>
    </source>
</evidence>
<dbReference type="HOGENOM" id="CLU_027006_1_0_1"/>
<dbReference type="OMA" id="GVFAAPW"/>
<dbReference type="Pfam" id="PF08447">
    <property type="entry name" value="PAS_3"/>
    <property type="match status" value="1"/>
</dbReference>
<proteinExistence type="predicted"/>
<evidence type="ECO:0000313" key="4">
    <source>
        <dbReference type="Proteomes" id="UP000028524"/>
    </source>
</evidence>
<dbReference type="EMBL" id="KL660849">
    <property type="protein sequence ID" value="KFA61560.1"/>
    <property type="molecule type" value="Genomic_DNA"/>
</dbReference>
<organism evidence="3 4">
    <name type="scientific">Stachybotrys chlorohalonatus (strain IBT 40285)</name>
    <dbReference type="NCBI Taxonomy" id="1283841"/>
    <lineage>
        <taxon>Eukaryota</taxon>
        <taxon>Fungi</taxon>
        <taxon>Dikarya</taxon>
        <taxon>Ascomycota</taxon>
        <taxon>Pezizomycotina</taxon>
        <taxon>Sordariomycetes</taxon>
        <taxon>Hypocreomycetidae</taxon>
        <taxon>Hypocreales</taxon>
        <taxon>Stachybotryaceae</taxon>
        <taxon>Stachybotrys</taxon>
    </lineage>
</organism>
<keyword evidence="4" id="KW-1185">Reference proteome</keyword>
<dbReference type="SMART" id="SM00091">
    <property type="entry name" value="PAS"/>
    <property type="match status" value="2"/>
</dbReference>
<dbReference type="SUPFAM" id="SSF55785">
    <property type="entry name" value="PYP-like sensor domain (PAS domain)"/>
    <property type="match status" value="1"/>
</dbReference>
<feature type="region of interest" description="Disordered" evidence="1">
    <location>
        <begin position="227"/>
        <end position="342"/>
    </location>
</feature>
<dbReference type="AlphaFoldDB" id="A0A084QC75"/>
<dbReference type="InterPro" id="IPR000014">
    <property type="entry name" value="PAS"/>
</dbReference>
<dbReference type="CDD" id="cd00130">
    <property type="entry name" value="PAS"/>
    <property type="match status" value="1"/>
</dbReference>
<dbReference type="Proteomes" id="UP000028524">
    <property type="component" value="Unassembled WGS sequence"/>
</dbReference>
<feature type="compositionally biased region" description="Low complexity" evidence="1">
    <location>
        <begin position="296"/>
        <end position="325"/>
    </location>
</feature>